<feature type="region of interest" description="Disordered" evidence="1">
    <location>
        <begin position="215"/>
        <end position="238"/>
    </location>
</feature>
<keyword evidence="3" id="KW-1185">Reference proteome</keyword>
<organism evidence="2 3">
    <name type="scientific">Sandaracinus amylolyticus</name>
    <dbReference type="NCBI Taxonomy" id="927083"/>
    <lineage>
        <taxon>Bacteria</taxon>
        <taxon>Pseudomonadati</taxon>
        <taxon>Myxococcota</taxon>
        <taxon>Polyangia</taxon>
        <taxon>Polyangiales</taxon>
        <taxon>Sandaracinaceae</taxon>
        <taxon>Sandaracinus</taxon>
    </lineage>
</organism>
<protein>
    <submittedName>
        <fullName evidence="2">Uncharacterized protein</fullName>
    </submittedName>
</protein>
<name>A0A0F6W7J4_9BACT</name>
<reference evidence="2 3" key="1">
    <citation type="submission" date="2015-03" db="EMBL/GenBank/DDBJ databases">
        <title>Genome assembly of Sandaracinus amylolyticus DSM 53668.</title>
        <authorList>
            <person name="Sharma G."/>
            <person name="Subramanian S."/>
        </authorList>
    </citation>
    <scope>NUCLEOTIDE SEQUENCE [LARGE SCALE GENOMIC DNA]</scope>
    <source>
        <strain evidence="2 3">DSM 53668</strain>
    </source>
</reference>
<accession>A0A0F6W7J4</accession>
<evidence type="ECO:0000256" key="1">
    <source>
        <dbReference type="SAM" id="MobiDB-lite"/>
    </source>
</evidence>
<sequence length="238" mass="24965">MELTAELLAPGGKRRKALEAVRGAEGPLGQLERAYDGMIAAQPPPNTALAKLVTEMTSLDARHDACVRALLYRLDGEIVIAETDEARVSLGLLRDALFPTGAAIVQRSYVEEAGEGKLREARVTPAMRRTLAKLKFLDGRTGEELFALLQSSARALGEGEVKRAALGAEGQLVLKSGAARNQWIRVVNSVAAYLAAEGIDEEPILGAIRAAEAAAERGASSDTDPGVTPAPGGDTPAS</sequence>
<dbReference type="Proteomes" id="UP000034883">
    <property type="component" value="Chromosome"/>
</dbReference>
<dbReference type="EMBL" id="CP011125">
    <property type="protein sequence ID" value="AKF09512.1"/>
    <property type="molecule type" value="Genomic_DNA"/>
</dbReference>
<proteinExistence type="predicted"/>
<dbReference type="AlphaFoldDB" id="A0A0F6W7J4"/>
<evidence type="ECO:0000313" key="2">
    <source>
        <dbReference type="EMBL" id="AKF09512.1"/>
    </source>
</evidence>
<gene>
    <name evidence="2" type="ORF">DB32_006661</name>
</gene>
<evidence type="ECO:0000313" key="3">
    <source>
        <dbReference type="Proteomes" id="UP000034883"/>
    </source>
</evidence>
<dbReference type="KEGG" id="samy:DB32_006661"/>